<proteinExistence type="predicted"/>
<dbReference type="AlphaFoldDB" id="A0A2I0A2H9"/>
<protein>
    <submittedName>
        <fullName evidence="2">Putative mitochondrial-processing peptidase subunit beta</fullName>
        <ecNumber evidence="2">3.4.24.64</ecNumber>
    </submittedName>
</protein>
<reference evidence="2 3" key="1">
    <citation type="journal article" date="2017" name="Nature">
        <title>The Apostasia genome and the evolution of orchids.</title>
        <authorList>
            <person name="Zhang G.Q."/>
            <person name="Liu K.W."/>
            <person name="Li Z."/>
            <person name="Lohaus R."/>
            <person name="Hsiao Y.Y."/>
            <person name="Niu S.C."/>
            <person name="Wang J.Y."/>
            <person name="Lin Y.C."/>
            <person name="Xu Q."/>
            <person name="Chen L.J."/>
            <person name="Yoshida K."/>
            <person name="Fujiwara S."/>
            <person name="Wang Z.W."/>
            <person name="Zhang Y.Q."/>
            <person name="Mitsuda N."/>
            <person name="Wang M."/>
            <person name="Liu G.H."/>
            <person name="Pecoraro L."/>
            <person name="Huang H.X."/>
            <person name="Xiao X.J."/>
            <person name="Lin M."/>
            <person name="Wu X.Y."/>
            <person name="Wu W.L."/>
            <person name="Chen Y.Y."/>
            <person name="Chang S.B."/>
            <person name="Sakamoto S."/>
            <person name="Ohme-Takagi M."/>
            <person name="Yagi M."/>
            <person name="Zeng S.J."/>
            <person name="Shen C.Y."/>
            <person name="Yeh C.M."/>
            <person name="Luo Y.B."/>
            <person name="Tsai W.C."/>
            <person name="Van de Peer Y."/>
            <person name="Liu Z.J."/>
        </authorList>
    </citation>
    <scope>NUCLEOTIDE SEQUENCE [LARGE SCALE GENOMIC DNA]</scope>
    <source>
        <strain evidence="3">cv. Shenzhen</strain>
        <tissue evidence="2">Stem</tissue>
    </source>
</reference>
<keyword evidence="2" id="KW-0378">Hydrolase</keyword>
<gene>
    <name evidence="2" type="ORF">AXF42_Ash004291</name>
</gene>
<dbReference type="Pfam" id="PF05193">
    <property type="entry name" value="Peptidase_M16_C"/>
    <property type="match status" value="1"/>
</dbReference>
<keyword evidence="3" id="KW-1185">Reference proteome</keyword>
<dbReference type="GO" id="GO:0004222">
    <property type="term" value="F:metalloendopeptidase activity"/>
    <property type="evidence" value="ECO:0007669"/>
    <property type="project" value="UniProtKB-EC"/>
</dbReference>
<organism evidence="2 3">
    <name type="scientific">Apostasia shenzhenica</name>
    <dbReference type="NCBI Taxonomy" id="1088818"/>
    <lineage>
        <taxon>Eukaryota</taxon>
        <taxon>Viridiplantae</taxon>
        <taxon>Streptophyta</taxon>
        <taxon>Embryophyta</taxon>
        <taxon>Tracheophyta</taxon>
        <taxon>Spermatophyta</taxon>
        <taxon>Magnoliopsida</taxon>
        <taxon>Liliopsida</taxon>
        <taxon>Asparagales</taxon>
        <taxon>Orchidaceae</taxon>
        <taxon>Apostasioideae</taxon>
        <taxon>Apostasia</taxon>
    </lineage>
</organism>
<evidence type="ECO:0000313" key="2">
    <source>
        <dbReference type="EMBL" id="PKA49750.1"/>
    </source>
</evidence>
<name>A0A2I0A2H9_9ASPA</name>
<dbReference type="EMBL" id="KZ452037">
    <property type="protein sequence ID" value="PKA49750.1"/>
    <property type="molecule type" value="Genomic_DNA"/>
</dbReference>
<dbReference type="Proteomes" id="UP000236161">
    <property type="component" value="Unassembled WGS sequence"/>
</dbReference>
<evidence type="ECO:0000259" key="1">
    <source>
        <dbReference type="Pfam" id="PF05193"/>
    </source>
</evidence>
<feature type="domain" description="Peptidase M16 C-terminal" evidence="1">
    <location>
        <begin position="8"/>
        <end position="75"/>
    </location>
</feature>
<sequence>MFNPICQVISAAGAVKHEEIVERVKKLFTKLSADPATAIQLVEREPAYFTGSEVRIIDDGLPATQFSVAFAGASWSSILSLFP</sequence>
<accession>A0A2I0A2H9</accession>
<dbReference type="EC" id="3.4.24.64" evidence="2"/>
<dbReference type="InterPro" id="IPR007863">
    <property type="entry name" value="Peptidase_M16_C"/>
</dbReference>
<evidence type="ECO:0000313" key="3">
    <source>
        <dbReference type="Proteomes" id="UP000236161"/>
    </source>
</evidence>
<dbReference type="STRING" id="1088818.A0A2I0A2H9"/>
<dbReference type="OrthoDB" id="1741310at2759"/>